<dbReference type="InterPro" id="IPR052342">
    <property type="entry name" value="MCH/BMMD"/>
</dbReference>
<name>A0ABT6B4T6_9BURK</name>
<evidence type="ECO:0000313" key="2">
    <source>
        <dbReference type="Proteomes" id="UP001216674"/>
    </source>
</evidence>
<accession>A0ABT6B4T6</accession>
<dbReference type="EMBL" id="JARJLM010000718">
    <property type="protein sequence ID" value="MDF3839895.1"/>
    <property type="molecule type" value="Genomic_DNA"/>
</dbReference>
<evidence type="ECO:0000313" key="1">
    <source>
        <dbReference type="EMBL" id="MDF3839895.1"/>
    </source>
</evidence>
<dbReference type="PANTHER" id="PTHR43664:SF1">
    <property type="entry name" value="BETA-METHYLMALYL-COA DEHYDRATASE"/>
    <property type="match status" value="1"/>
</dbReference>
<reference evidence="1 2" key="1">
    <citation type="submission" date="2023-03" db="EMBL/GenBank/DDBJ databases">
        <title>Draft assemblies of triclosan tolerant bacteria isolated from returned activated sludge.</title>
        <authorList>
            <person name="Van Hamelsveld S."/>
        </authorList>
    </citation>
    <scope>NUCLEOTIDE SEQUENCE [LARGE SCALE GENOMIC DNA]</scope>
    <source>
        <strain evidence="1 2">GW210010_S58</strain>
    </source>
</reference>
<protein>
    <submittedName>
        <fullName evidence="1">Uncharacterized protein</fullName>
    </submittedName>
</protein>
<organism evidence="1 2">
    <name type="scientific">Cupriavidus basilensis</name>
    <dbReference type="NCBI Taxonomy" id="68895"/>
    <lineage>
        <taxon>Bacteria</taxon>
        <taxon>Pseudomonadati</taxon>
        <taxon>Pseudomonadota</taxon>
        <taxon>Betaproteobacteria</taxon>
        <taxon>Burkholderiales</taxon>
        <taxon>Burkholderiaceae</taxon>
        <taxon>Cupriavidus</taxon>
    </lineage>
</organism>
<keyword evidence="2" id="KW-1185">Reference proteome</keyword>
<dbReference type="Proteomes" id="UP001216674">
    <property type="component" value="Unassembled WGS sequence"/>
</dbReference>
<sequence>MPAALTGTMPALLQIDNGRMLSPVKHGDTIRMHSRVLEKRESSMPDRGAVTFLRQCVKHDGTVVQEMKITLMYKRRTKD</sequence>
<dbReference type="PANTHER" id="PTHR43664">
    <property type="entry name" value="MONOAMINE OXIDASE-RELATED"/>
    <property type="match status" value="1"/>
</dbReference>
<gene>
    <name evidence="1" type="ORF">P3W85_44240</name>
</gene>
<dbReference type="InterPro" id="IPR029069">
    <property type="entry name" value="HotDog_dom_sf"/>
</dbReference>
<dbReference type="SUPFAM" id="SSF54637">
    <property type="entry name" value="Thioesterase/thiol ester dehydrase-isomerase"/>
    <property type="match status" value="1"/>
</dbReference>
<comment type="caution">
    <text evidence="1">The sequence shown here is derived from an EMBL/GenBank/DDBJ whole genome shotgun (WGS) entry which is preliminary data.</text>
</comment>
<proteinExistence type="predicted"/>
<dbReference type="Gene3D" id="3.10.129.10">
    <property type="entry name" value="Hotdog Thioesterase"/>
    <property type="match status" value="1"/>
</dbReference>